<evidence type="ECO:0000313" key="2">
    <source>
        <dbReference type="Proteomes" id="UP000789920"/>
    </source>
</evidence>
<reference evidence="1" key="1">
    <citation type="submission" date="2021-06" db="EMBL/GenBank/DDBJ databases">
        <authorList>
            <person name="Kallberg Y."/>
            <person name="Tangrot J."/>
            <person name="Rosling A."/>
        </authorList>
    </citation>
    <scope>NUCLEOTIDE SEQUENCE</scope>
    <source>
        <strain evidence="1">MA461A</strain>
    </source>
</reference>
<proteinExistence type="predicted"/>
<accession>A0ACA9M5B4</accession>
<feature type="non-terminal residue" evidence="1">
    <location>
        <position position="1"/>
    </location>
</feature>
<sequence>LPLFPLLFDTEDGCNSIADTYKPEDYFNCSNIHETQWKTDVGESRHLKVEEQPYFNDTKLSLFSLFDIENDYSSIIDTYESKDKFNQLETYNERLQATDIELPCLNEPPNVKENSDDENTEESGPLYLVAQKIDFKSWKELTNEINKKDELLQ</sequence>
<dbReference type="EMBL" id="CAJVQC010005974">
    <property type="protein sequence ID" value="CAG8561036.1"/>
    <property type="molecule type" value="Genomic_DNA"/>
</dbReference>
<comment type="caution">
    <text evidence="1">The sequence shown here is derived from an EMBL/GenBank/DDBJ whole genome shotgun (WGS) entry which is preliminary data.</text>
</comment>
<gene>
    <name evidence="1" type="ORF">RPERSI_LOCUS4364</name>
</gene>
<keyword evidence="2" id="KW-1185">Reference proteome</keyword>
<evidence type="ECO:0000313" key="1">
    <source>
        <dbReference type="EMBL" id="CAG8561036.1"/>
    </source>
</evidence>
<protein>
    <submittedName>
        <fullName evidence="1">26352_t:CDS:1</fullName>
    </submittedName>
</protein>
<organism evidence="1 2">
    <name type="scientific">Racocetra persica</name>
    <dbReference type="NCBI Taxonomy" id="160502"/>
    <lineage>
        <taxon>Eukaryota</taxon>
        <taxon>Fungi</taxon>
        <taxon>Fungi incertae sedis</taxon>
        <taxon>Mucoromycota</taxon>
        <taxon>Glomeromycotina</taxon>
        <taxon>Glomeromycetes</taxon>
        <taxon>Diversisporales</taxon>
        <taxon>Gigasporaceae</taxon>
        <taxon>Racocetra</taxon>
    </lineage>
</organism>
<dbReference type="Proteomes" id="UP000789920">
    <property type="component" value="Unassembled WGS sequence"/>
</dbReference>
<name>A0ACA9M5B4_9GLOM</name>